<dbReference type="OrthoDB" id="6504145at2"/>
<evidence type="ECO:0000256" key="3">
    <source>
        <dbReference type="ARBA" id="ARBA00008316"/>
    </source>
</evidence>
<dbReference type="SUPFAM" id="SSF55252">
    <property type="entry name" value="C-terminal domain of arginine repressor"/>
    <property type="match status" value="1"/>
</dbReference>
<sequence length="177" mass="20042">MVKKSTATLEKEQQQLALCRQLIDNHRFHSQQEIRQALRQHGYRDISQSTVSKLLTLLDVIKIADARGEKIYMLNPVLQVKPDAVSPLSAMIISADYNQHFVIVQVIAGYARAVARVIEQSELAEILGIVATNNSVWIAPRCHQLTRQLHRQILNVLNPASPEEEHHFPSGWQEIAP</sequence>
<dbReference type="GO" id="GO:1900079">
    <property type="term" value="P:regulation of arginine biosynthetic process"/>
    <property type="evidence" value="ECO:0007669"/>
    <property type="project" value="UniProtKB-UniRule"/>
</dbReference>
<keyword evidence="9 10" id="KW-0804">Transcription</keyword>
<keyword evidence="10" id="KW-0678">Repressor</keyword>
<keyword evidence="7 10" id="KW-0805">Transcription regulation</keyword>
<evidence type="ECO:0000313" key="14">
    <source>
        <dbReference type="Proteomes" id="UP000019918"/>
    </source>
</evidence>
<comment type="similarity">
    <text evidence="3 10">Belongs to the ArgR family.</text>
</comment>
<dbReference type="PANTHER" id="PTHR34471">
    <property type="entry name" value="ARGININE REPRESSOR"/>
    <property type="match status" value="1"/>
</dbReference>
<dbReference type="Gene3D" id="3.30.1360.40">
    <property type="match status" value="1"/>
</dbReference>
<dbReference type="HAMAP" id="MF_00173">
    <property type="entry name" value="Arg_repressor"/>
    <property type="match status" value="1"/>
</dbReference>
<dbReference type="InterPro" id="IPR020899">
    <property type="entry name" value="Arg_repress_C"/>
</dbReference>
<evidence type="ECO:0000256" key="9">
    <source>
        <dbReference type="ARBA" id="ARBA00023163"/>
    </source>
</evidence>
<organism evidence="13 14">
    <name type="scientific">Erwinia mallotivora</name>
    <dbReference type="NCBI Taxonomy" id="69222"/>
    <lineage>
        <taxon>Bacteria</taxon>
        <taxon>Pseudomonadati</taxon>
        <taxon>Pseudomonadota</taxon>
        <taxon>Gammaproteobacteria</taxon>
        <taxon>Enterobacterales</taxon>
        <taxon>Erwiniaceae</taxon>
        <taxon>Erwinia</taxon>
    </lineage>
</organism>
<dbReference type="InterPro" id="IPR020900">
    <property type="entry name" value="Arg_repress_DNA-bd"/>
</dbReference>
<dbReference type="Gene3D" id="1.10.10.10">
    <property type="entry name" value="Winged helix-like DNA-binding domain superfamily/Winged helix DNA-binding domain"/>
    <property type="match status" value="1"/>
</dbReference>
<dbReference type="GO" id="GO:0006526">
    <property type="term" value="P:L-arginine biosynthetic process"/>
    <property type="evidence" value="ECO:0007669"/>
    <property type="project" value="UniProtKB-UniPathway"/>
</dbReference>
<gene>
    <name evidence="10" type="primary">argR</name>
    <name evidence="13" type="ORF">BG55_09855</name>
</gene>
<evidence type="ECO:0000256" key="7">
    <source>
        <dbReference type="ARBA" id="ARBA00023015"/>
    </source>
</evidence>
<evidence type="ECO:0000256" key="1">
    <source>
        <dbReference type="ARBA" id="ARBA00004496"/>
    </source>
</evidence>
<keyword evidence="14" id="KW-1185">Reference proteome</keyword>
<comment type="caution">
    <text evidence="13">The sequence shown here is derived from an EMBL/GenBank/DDBJ whole genome shotgun (WGS) entry which is preliminary data.</text>
</comment>
<accession>A0A014N7V2</accession>
<dbReference type="GO" id="GO:0034618">
    <property type="term" value="F:arginine binding"/>
    <property type="evidence" value="ECO:0007669"/>
    <property type="project" value="InterPro"/>
</dbReference>
<dbReference type="Proteomes" id="UP000019918">
    <property type="component" value="Unassembled WGS sequence"/>
</dbReference>
<dbReference type="GO" id="GO:0003700">
    <property type="term" value="F:DNA-binding transcription factor activity"/>
    <property type="evidence" value="ECO:0007669"/>
    <property type="project" value="UniProtKB-UniRule"/>
</dbReference>
<evidence type="ECO:0000256" key="8">
    <source>
        <dbReference type="ARBA" id="ARBA00023125"/>
    </source>
</evidence>
<dbReference type="GO" id="GO:0003677">
    <property type="term" value="F:DNA binding"/>
    <property type="evidence" value="ECO:0007669"/>
    <property type="project" value="UniProtKB-KW"/>
</dbReference>
<dbReference type="STRING" id="69222.BG55_09855"/>
<dbReference type="SUPFAM" id="SSF46785">
    <property type="entry name" value="Winged helix' DNA-binding domain"/>
    <property type="match status" value="1"/>
</dbReference>
<dbReference type="Pfam" id="PF02863">
    <property type="entry name" value="Arg_repressor_C"/>
    <property type="match status" value="1"/>
</dbReference>
<evidence type="ECO:0000256" key="2">
    <source>
        <dbReference type="ARBA" id="ARBA00005040"/>
    </source>
</evidence>
<dbReference type="RefSeq" id="WP_052018764.1">
    <property type="nucleotide sequence ID" value="NZ_JFHN01000045.1"/>
</dbReference>
<keyword evidence="10" id="KW-0028">Amino-acid biosynthesis</keyword>
<name>A0A014N7V2_9GAMM</name>
<evidence type="ECO:0000256" key="6">
    <source>
        <dbReference type="ARBA" id="ARBA00022571"/>
    </source>
</evidence>
<dbReference type="UniPathway" id="UPA00068"/>
<dbReference type="PATRIC" id="fig|69222.5.peg.2030"/>
<dbReference type="GO" id="GO:0051259">
    <property type="term" value="P:protein complex oligomerization"/>
    <property type="evidence" value="ECO:0007669"/>
    <property type="project" value="InterPro"/>
</dbReference>
<evidence type="ECO:0000256" key="4">
    <source>
        <dbReference type="ARBA" id="ARBA00021148"/>
    </source>
</evidence>
<feature type="domain" description="Arginine repressor DNA-binding" evidence="11">
    <location>
        <begin position="11"/>
        <end position="77"/>
    </location>
</feature>
<keyword evidence="5 10" id="KW-0963">Cytoplasm</keyword>
<evidence type="ECO:0000256" key="10">
    <source>
        <dbReference type="HAMAP-Rule" id="MF_00173"/>
    </source>
</evidence>
<dbReference type="EMBL" id="JFHN01000045">
    <property type="protein sequence ID" value="EXU75483.1"/>
    <property type="molecule type" value="Genomic_DNA"/>
</dbReference>
<evidence type="ECO:0000259" key="11">
    <source>
        <dbReference type="Pfam" id="PF01316"/>
    </source>
</evidence>
<dbReference type="PRINTS" id="PR01467">
    <property type="entry name" value="ARGREPRESSOR"/>
</dbReference>
<protein>
    <recommendedName>
        <fullName evidence="4 10">Arginine repressor</fullName>
    </recommendedName>
</protein>
<dbReference type="AlphaFoldDB" id="A0A014N7V2"/>
<keyword evidence="8 10" id="KW-0238">DNA-binding</keyword>
<comment type="subcellular location">
    <subcellularLocation>
        <location evidence="1 10">Cytoplasm</location>
    </subcellularLocation>
</comment>
<comment type="pathway">
    <text evidence="2 10">Amino-acid biosynthesis; L-arginine biosynthesis [regulation].</text>
</comment>
<feature type="domain" description="Arginine repressor C-terminal" evidence="12">
    <location>
        <begin position="90"/>
        <end position="153"/>
    </location>
</feature>
<keyword evidence="6 10" id="KW-0055">Arginine biosynthesis</keyword>
<dbReference type="GO" id="GO:0005737">
    <property type="term" value="C:cytoplasm"/>
    <property type="evidence" value="ECO:0007669"/>
    <property type="project" value="UniProtKB-SubCell"/>
</dbReference>
<reference evidence="13 14" key="1">
    <citation type="submission" date="2014-02" db="EMBL/GenBank/DDBJ databases">
        <title>Draft genome of Erwinia mallotivora strain BT-MARDI, a papaya dieback pathogen.</title>
        <authorList>
            <person name="Redzuan R."/>
            <person name="Abu Bakar N."/>
            <person name="Badrun R."/>
            <person name="Mohd Raih M.F."/>
            <person name="Rozano L."/>
            <person name="Mat Amin N."/>
        </authorList>
    </citation>
    <scope>NUCLEOTIDE SEQUENCE [LARGE SCALE GENOMIC DNA]</scope>
    <source>
        <strain evidence="13 14">BT-MARDI</strain>
    </source>
</reference>
<proteinExistence type="inferred from homology"/>
<evidence type="ECO:0000259" key="12">
    <source>
        <dbReference type="Pfam" id="PF02863"/>
    </source>
</evidence>
<dbReference type="InterPro" id="IPR001669">
    <property type="entry name" value="Arg_repress"/>
</dbReference>
<evidence type="ECO:0000256" key="5">
    <source>
        <dbReference type="ARBA" id="ARBA00022490"/>
    </source>
</evidence>
<dbReference type="InterPro" id="IPR036388">
    <property type="entry name" value="WH-like_DNA-bd_sf"/>
</dbReference>
<dbReference type="InterPro" id="IPR036251">
    <property type="entry name" value="Arg_repress_C_sf"/>
</dbReference>
<dbReference type="Pfam" id="PF01316">
    <property type="entry name" value="Arg_repressor"/>
    <property type="match status" value="1"/>
</dbReference>
<evidence type="ECO:0000313" key="13">
    <source>
        <dbReference type="EMBL" id="EXU75483.1"/>
    </source>
</evidence>
<dbReference type="InterPro" id="IPR036390">
    <property type="entry name" value="WH_DNA-bd_sf"/>
</dbReference>
<dbReference type="PANTHER" id="PTHR34471:SF1">
    <property type="entry name" value="ARGININE REPRESSOR"/>
    <property type="match status" value="1"/>
</dbReference>
<comment type="function">
    <text evidence="10">Regulates arginine biosynthesis genes.</text>
</comment>